<dbReference type="AlphaFoldDB" id="A0A1H3E8M5"/>
<proteinExistence type="predicted"/>
<name>A0A1H3E8M5_9PROT</name>
<reference evidence="1 2" key="1">
    <citation type="submission" date="2016-10" db="EMBL/GenBank/DDBJ databases">
        <authorList>
            <person name="de Groot N.N."/>
        </authorList>
    </citation>
    <scope>NUCLEOTIDE SEQUENCE [LARGE SCALE GENOMIC DNA]</scope>
    <source>
        <strain evidence="1 2">Nm1</strain>
    </source>
</reference>
<gene>
    <name evidence="1" type="ORF">SAMN05421881_100750</name>
</gene>
<sequence>MRQKRPQRMSKLFINEPLVVFNPAKSSVTWYAFFLKVLKQGAKQINCELHDWRQIGQISGTLNLARYRNIYEQSERI</sequence>
<protein>
    <submittedName>
        <fullName evidence="1">Uncharacterized protein</fullName>
    </submittedName>
</protein>
<dbReference type="STRING" id="44576.SAMN05421881_100750"/>
<organism evidence="1 2">
    <name type="scientific">Nitrosomonas halophila</name>
    <dbReference type="NCBI Taxonomy" id="44576"/>
    <lineage>
        <taxon>Bacteria</taxon>
        <taxon>Pseudomonadati</taxon>
        <taxon>Pseudomonadota</taxon>
        <taxon>Betaproteobacteria</taxon>
        <taxon>Nitrosomonadales</taxon>
        <taxon>Nitrosomonadaceae</taxon>
        <taxon>Nitrosomonas</taxon>
    </lineage>
</organism>
<keyword evidence="2" id="KW-1185">Reference proteome</keyword>
<dbReference type="EMBL" id="FNOY01000007">
    <property type="protein sequence ID" value="SDX75056.1"/>
    <property type="molecule type" value="Genomic_DNA"/>
</dbReference>
<evidence type="ECO:0000313" key="1">
    <source>
        <dbReference type="EMBL" id="SDX75056.1"/>
    </source>
</evidence>
<accession>A0A1H3E8M5</accession>
<dbReference type="Proteomes" id="UP000198640">
    <property type="component" value="Unassembled WGS sequence"/>
</dbReference>
<evidence type="ECO:0000313" key="2">
    <source>
        <dbReference type="Proteomes" id="UP000198640"/>
    </source>
</evidence>